<evidence type="ECO:0000256" key="1">
    <source>
        <dbReference type="ARBA" id="ARBA00004651"/>
    </source>
</evidence>
<evidence type="ECO:0000313" key="9">
    <source>
        <dbReference type="EMBL" id="EHJ15191.1"/>
    </source>
</evidence>
<feature type="transmembrane region" description="Helical" evidence="8">
    <location>
        <begin position="113"/>
        <end position="132"/>
    </location>
</feature>
<gene>
    <name evidence="9" type="ORF">CWATWH0003_0148</name>
</gene>
<evidence type="ECO:0000256" key="2">
    <source>
        <dbReference type="ARBA" id="ARBA00022475"/>
    </source>
</evidence>
<keyword evidence="7 8" id="KW-0472">Membrane</keyword>
<keyword evidence="2" id="KW-1003">Cell membrane</keyword>
<evidence type="ECO:0000256" key="6">
    <source>
        <dbReference type="ARBA" id="ARBA00022989"/>
    </source>
</evidence>
<comment type="caution">
    <text evidence="9">The sequence shown here is derived from an EMBL/GenBank/DDBJ whole genome shotgun (WGS) entry which is preliminary data.</text>
</comment>
<feature type="transmembrane region" description="Helical" evidence="8">
    <location>
        <begin position="209"/>
        <end position="231"/>
    </location>
</feature>
<dbReference type="Proteomes" id="UP000003477">
    <property type="component" value="Unassembled WGS sequence"/>
</dbReference>
<organism evidence="9 10">
    <name type="scientific">Crocosphaera watsonii WH 0003</name>
    <dbReference type="NCBI Taxonomy" id="423471"/>
    <lineage>
        <taxon>Bacteria</taxon>
        <taxon>Bacillati</taxon>
        <taxon>Cyanobacteriota</taxon>
        <taxon>Cyanophyceae</taxon>
        <taxon>Oscillatoriophycideae</taxon>
        <taxon>Chroococcales</taxon>
        <taxon>Aphanothecaceae</taxon>
        <taxon>Crocosphaera</taxon>
    </lineage>
</organism>
<dbReference type="AlphaFoldDB" id="G5IXZ1"/>
<evidence type="ECO:0000256" key="3">
    <source>
        <dbReference type="ARBA" id="ARBA00022670"/>
    </source>
</evidence>
<feature type="transmembrane region" description="Helical" evidence="8">
    <location>
        <begin position="89"/>
        <end position="107"/>
    </location>
</feature>
<evidence type="ECO:0000256" key="4">
    <source>
        <dbReference type="ARBA" id="ARBA00022692"/>
    </source>
</evidence>
<dbReference type="NCBIfam" id="TIGR04178">
    <property type="entry name" value="exo_archaeo"/>
    <property type="match status" value="1"/>
</dbReference>
<keyword evidence="3" id="KW-0645">Protease</keyword>
<sequence>MNLIKKLGTPSYLLLAIAAAITAIHFTLLEQDGNQNVMSVSLLIWLIAASLLWDKYQELGLESKSNLPSTLLGIMLMVIALLRSISPAGYHFFLSPVIFTIGLVLLADGFNGFRFYWKEISVFSLFLLYPIVMRFLGMIQMEKLTAIFSTFLLYIMGFQPLREGVSIILPTGRVEVLQACAGLDIVTLMFICAILLFFIVPLTNTQKIICLFLAPFIGFFINSIRVCLLTYFVSQSADEAFDYWHGEDGSLAFAMISVVVFGLFCWFSYIRPLSLEIQD</sequence>
<dbReference type="InterPro" id="IPR026392">
    <property type="entry name" value="Exo/Archaeosortase_dom"/>
</dbReference>
<accession>G5IXZ1</accession>
<dbReference type="GeneID" id="88764115"/>
<dbReference type="PATRIC" id="fig|423471.3.peg.135"/>
<feature type="transmembrane region" description="Helical" evidence="8">
    <location>
        <begin position="144"/>
        <end position="161"/>
    </location>
</feature>
<evidence type="ECO:0000313" key="10">
    <source>
        <dbReference type="Proteomes" id="UP000003477"/>
    </source>
</evidence>
<feature type="transmembrane region" description="Helical" evidence="8">
    <location>
        <begin position="36"/>
        <end position="53"/>
    </location>
</feature>
<evidence type="ECO:0008006" key="11">
    <source>
        <dbReference type="Google" id="ProtNLM"/>
    </source>
</evidence>
<feature type="transmembrane region" description="Helical" evidence="8">
    <location>
        <begin position="181"/>
        <end position="202"/>
    </location>
</feature>
<proteinExistence type="predicted"/>
<evidence type="ECO:0000256" key="7">
    <source>
        <dbReference type="ARBA" id="ARBA00023136"/>
    </source>
</evidence>
<comment type="subcellular location">
    <subcellularLocation>
        <location evidence="1">Cell membrane</location>
        <topology evidence="1">Multi-pass membrane protein</topology>
    </subcellularLocation>
</comment>
<dbReference type="GO" id="GO:0005886">
    <property type="term" value="C:plasma membrane"/>
    <property type="evidence" value="ECO:0007669"/>
    <property type="project" value="UniProtKB-SubCell"/>
</dbReference>
<dbReference type="NCBIfam" id="TIGR03763">
    <property type="entry name" value="cyanoexo_CrtA"/>
    <property type="match status" value="1"/>
</dbReference>
<dbReference type="GO" id="GO:0006508">
    <property type="term" value="P:proteolysis"/>
    <property type="evidence" value="ECO:0007669"/>
    <property type="project" value="UniProtKB-KW"/>
</dbReference>
<dbReference type="InterPro" id="IPR022505">
    <property type="entry name" value="Exosortase_cyanobac"/>
</dbReference>
<dbReference type="InterPro" id="IPR019127">
    <property type="entry name" value="Exosortase"/>
</dbReference>
<evidence type="ECO:0000256" key="5">
    <source>
        <dbReference type="ARBA" id="ARBA00022801"/>
    </source>
</evidence>
<reference evidence="9 10" key="1">
    <citation type="journal article" date="2011" name="Front. Microbiol.">
        <title>Two Strains of Crocosphaera watsonii with Highly Conserved Genomes are Distinguished by Strain-Specific Features.</title>
        <authorList>
            <person name="Bench S.R."/>
            <person name="Ilikchyan I.N."/>
            <person name="Tripp H.J."/>
            <person name="Zehr J.P."/>
        </authorList>
    </citation>
    <scope>NUCLEOTIDE SEQUENCE [LARGE SCALE GENOMIC DNA]</scope>
    <source>
        <strain evidence="9 10">WH 0003</strain>
    </source>
</reference>
<dbReference type="RefSeq" id="WP_007308833.1">
    <property type="nucleotide sequence ID" value="NZ_AESD01000023.1"/>
</dbReference>
<keyword evidence="4 8" id="KW-0812">Transmembrane</keyword>
<evidence type="ECO:0000256" key="8">
    <source>
        <dbReference type="SAM" id="Phobius"/>
    </source>
</evidence>
<protein>
    <recommendedName>
        <fullName evidence="11">Eight transmembrane protein EpsH</fullName>
    </recommendedName>
</protein>
<keyword evidence="6 8" id="KW-1133">Transmembrane helix</keyword>
<feature type="transmembrane region" description="Helical" evidence="8">
    <location>
        <begin position="251"/>
        <end position="270"/>
    </location>
</feature>
<dbReference type="EMBL" id="AESD01000023">
    <property type="protein sequence ID" value="EHJ15191.1"/>
    <property type="molecule type" value="Genomic_DNA"/>
</dbReference>
<name>G5IXZ1_CROWT</name>
<dbReference type="GO" id="GO:0008233">
    <property type="term" value="F:peptidase activity"/>
    <property type="evidence" value="ECO:0007669"/>
    <property type="project" value="UniProtKB-KW"/>
</dbReference>
<feature type="transmembrane region" description="Helical" evidence="8">
    <location>
        <begin position="12"/>
        <end position="29"/>
    </location>
</feature>
<feature type="transmembrane region" description="Helical" evidence="8">
    <location>
        <begin position="65"/>
        <end position="82"/>
    </location>
</feature>
<keyword evidence="5" id="KW-0378">Hydrolase</keyword>
<dbReference type="Pfam" id="PF09721">
    <property type="entry name" value="Exosortase_EpsH"/>
    <property type="match status" value="1"/>
</dbReference>